<dbReference type="InterPro" id="IPR012001">
    <property type="entry name" value="Thiamin_PyroP_enz_TPP-bd_dom"/>
</dbReference>
<dbReference type="InterPro" id="IPR011766">
    <property type="entry name" value="TPP_enzyme_TPP-bd"/>
</dbReference>
<sequence>MSRNGAEILIDSLAAFGVDTVFGMPGDGINGIMEAIRTRAGTMRFIQVRHEESAAFAAAAYAKFTGRLGCCLATTGPGGTHLLTGLYDAKFDRAPVIAITGLPFHDLSDSFTQQDIDHTKVFMDVAAYSARIMSARHVESAVSLACRHAVAYRGVGHLAIPVDVQEEPESEAKPSSRNIPHHASLVQAQGEMRAPDAEIARAAEVLNAGTRVAILAGEGAGGAVDELLQTANLLAAPIVKALRGKGLVADDDPLTTGGIGLLGTRASHEAMEQCDTLLIVGSTFPYIEYYPRPERARGVQIDRDATRIGLRFPAEVGLVGDARQTLAALNRLLRRKADRGFLTRARQSYAAWRDLLRSAADRDASPMPPGRIAREVGDRLDENAVVVWDSGHNTGLMARYVTARRGQRYAGSGMLASMGCAIPYAVAAALAHPDRQIVAFVGDGGLSMLMGELATITRYRLPIKIVVIKNNTLGQIKWEQMMFLGNPEMECDLTPIDFAAVGQACGIRSWHVEDASQCAAVVQQAFEHPGAALIEAVVDPNEPLLPPKRNDKYAKNLERAIQQGTPGAKELQEALAREPARSMLSP</sequence>
<evidence type="ECO:0000256" key="2">
    <source>
        <dbReference type="ARBA" id="ARBA00023052"/>
    </source>
</evidence>
<dbReference type="GO" id="GO:0030976">
    <property type="term" value="F:thiamine pyrophosphate binding"/>
    <property type="evidence" value="ECO:0007669"/>
    <property type="project" value="InterPro"/>
</dbReference>
<dbReference type="PANTHER" id="PTHR42981">
    <property type="entry name" value="PYRUVATE DEHYDROGENASE [UBIQUINONE]"/>
    <property type="match status" value="1"/>
</dbReference>
<comment type="similarity">
    <text evidence="1 3">Belongs to the TPP enzyme family.</text>
</comment>
<dbReference type="AlphaFoldDB" id="A0A562B1Q3"/>
<evidence type="ECO:0000259" key="7">
    <source>
        <dbReference type="Pfam" id="PF02776"/>
    </source>
</evidence>
<dbReference type="InterPro" id="IPR029061">
    <property type="entry name" value="THDP-binding"/>
</dbReference>
<dbReference type="GO" id="GO:0019752">
    <property type="term" value="P:carboxylic acid metabolic process"/>
    <property type="evidence" value="ECO:0007669"/>
    <property type="project" value="UniProtKB-ARBA"/>
</dbReference>
<evidence type="ECO:0000256" key="3">
    <source>
        <dbReference type="RuleBase" id="RU362132"/>
    </source>
</evidence>
<dbReference type="Pfam" id="PF00205">
    <property type="entry name" value="TPP_enzyme_M"/>
    <property type="match status" value="1"/>
</dbReference>
<dbReference type="InterPro" id="IPR047212">
    <property type="entry name" value="TPP_POXB-like"/>
</dbReference>
<name>A0A562B1Q3_9BURK</name>
<proteinExistence type="inferred from homology"/>
<evidence type="ECO:0000259" key="6">
    <source>
        <dbReference type="Pfam" id="PF02775"/>
    </source>
</evidence>
<evidence type="ECO:0000313" key="8">
    <source>
        <dbReference type="EMBL" id="TWG79066.1"/>
    </source>
</evidence>
<comment type="caution">
    <text evidence="8">The sequence shown here is derived from an EMBL/GenBank/DDBJ whole genome shotgun (WGS) entry which is preliminary data.</text>
</comment>
<keyword evidence="9" id="KW-1185">Reference proteome</keyword>
<keyword evidence="8" id="KW-0670">Pyruvate</keyword>
<dbReference type="Gene3D" id="3.40.50.1220">
    <property type="entry name" value="TPP-binding domain"/>
    <property type="match status" value="1"/>
</dbReference>
<dbReference type="Pfam" id="PF02776">
    <property type="entry name" value="TPP_enzyme_N"/>
    <property type="match status" value="1"/>
</dbReference>
<dbReference type="InterPro" id="IPR012000">
    <property type="entry name" value="Thiamin_PyroP_enz_cen_dom"/>
</dbReference>
<dbReference type="InterPro" id="IPR000399">
    <property type="entry name" value="TPP-bd_CS"/>
</dbReference>
<evidence type="ECO:0000256" key="4">
    <source>
        <dbReference type="SAM" id="MobiDB-lite"/>
    </source>
</evidence>
<dbReference type="SUPFAM" id="SSF52518">
    <property type="entry name" value="Thiamin diphosphate-binding fold (THDP-binding)"/>
    <property type="match status" value="2"/>
</dbReference>
<dbReference type="InterPro" id="IPR047211">
    <property type="entry name" value="POXB-like"/>
</dbReference>
<evidence type="ECO:0000256" key="1">
    <source>
        <dbReference type="ARBA" id="ARBA00007812"/>
    </source>
</evidence>
<feature type="domain" description="Thiamine pyrophosphate enzyme central" evidence="5">
    <location>
        <begin position="199"/>
        <end position="329"/>
    </location>
</feature>
<dbReference type="OrthoDB" id="2254214at2"/>
<feature type="compositionally biased region" description="Basic and acidic residues" evidence="4">
    <location>
        <begin position="570"/>
        <end position="580"/>
    </location>
</feature>
<feature type="domain" description="Thiamine pyrophosphate enzyme N-terminal TPP-binding" evidence="7">
    <location>
        <begin position="4"/>
        <end position="119"/>
    </location>
</feature>
<feature type="domain" description="Thiamine pyrophosphate enzyme TPP-binding" evidence="6">
    <location>
        <begin position="389"/>
        <end position="535"/>
    </location>
</feature>
<organism evidence="8 9">
    <name type="scientific">Cupriavidus gilardii J11</name>
    <dbReference type="NCBI Taxonomy" id="936133"/>
    <lineage>
        <taxon>Bacteria</taxon>
        <taxon>Pseudomonadati</taxon>
        <taxon>Pseudomonadota</taxon>
        <taxon>Betaproteobacteria</taxon>
        <taxon>Burkholderiales</taxon>
        <taxon>Burkholderiaceae</taxon>
        <taxon>Cupriavidus</taxon>
    </lineage>
</organism>
<reference evidence="8 9" key="1">
    <citation type="submission" date="2019-07" db="EMBL/GenBank/DDBJ databases">
        <title>Genome sequencing of lignin-degrading bacterial isolates.</title>
        <authorList>
            <person name="Gladden J."/>
        </authorList>
    </citation>
    <scope>NUCLEOTIDE SEQUENCE [LARGE SCALE GENOMIC DNA]</scope>
    <source>
        <strain evidence="8 9">J11</strain>
    </source>
</reference>
<dbReference type="PANTHER" id="PTHR42981:SF2">
    <property type="entry name" value="PYRUVATE DEHYDROGENASE [UBIQUINONE]"/>
    <property type="match status" value="1"/>
</dbReference>
<dbReference type="GO" id="GO:0003824">
    <property type="term" value="F:catalytic activity"/>
    <property type="evidence" value="ECO:0007669"/>
    <property type="project" value="InterPro"/>
</dbReference>
<dbReference type="Gene3D" id="3.40.50.970">
    <property type="match status" value="2"/>
</dbReference>
<dbReference type="Pfam" id="PF02775">
    <property type="entry name" value="TPP_enzyme_C"/>
    <property type="match status" value="1"/>
</dbReference>
<dbReference type="CDD" id="cd02014">
    <property type="entry name" value="TPP_POX"/>
    <property type="match status" value="1"/>
</dbReference>
<dbReference type="SUPFAM" id="SSF52467">
    <property type="entry name" value="DHS-like NAD/FAD-binding domain"/>
    <property type="match status" value="1"/>
</dbReference>
<dbReference type="Proteomes" id="UP000318141">
    <property type="component" value="Unassembled WGS sequence"/>
</dbReference>
<dbReference type="EMBL" id="VLJN01000066">
    <property type="protein sequence ID" value="TWG79066.1"/>
    <property type="molecule type" value="Genomic_DNA"/>
</dbReference>
<accession>A0A562B1Q3</accession>
<dbReference type="InterPro" id="IPR029035">
    <property type="entry name" value="DHS-like_NAD/FAD-binding_dom"/>
</dbReference>
<keyword evidence="2 3" id="KW-0786">Thiamine pyrophosphate</keyword>
<dbReference type="PROSITE" id="PS00187">
    <property type="entry name" value="TPP_ENZYMES"/>
    <property type="match status" value="1"/>
</dbReference>
<evidence type="ECO:0000259" key="5">
    <source>
        <dbReference type="Pfam" id="PF00205"/>
    </source>
</evidence>
<evidence type="ECO:0000313" key="9">
    <source>
        <dbReference type="Proteomes" id="UP000318141"/>
    </source>
</evidence>
<feature type="region of interest" description="Disordered" evidence="4">
    <location>
        <begin position="562"/>
        <end position="586"/>
    </location>
</feature>
<protein>
    <submittedName>
        <fullName evidence="8">Pyruvate dehydrogenase (Quinone)</fullName>
    </submittedName>
</protein>
<dbReference type="GO" id="GO:0000287">
    <property type="term" value="F:magnesium ion binding"/>
    <property type="evidence" value="ECO:0007669"/>
    <property type="project" value="InterPro"/>
</dbReference>
<gene>
    <name evidence="8" type="ORF">L602_000800001350</name>
</gene>